<gene>
    <name evidence="1" type="ORF">EB1_12350</name>
</gene>
<dbReference type="AlphaFoldDB" id="A0A511NF71"/>
<evidence type="ECO:0000313" key="2">
    <source>
        <dbReference type="Proteomes" id="UP000321245"/>
    </source>
</evidence>
<name>A0A511NF71_9FLAO</name>
<dbReference type="GeneID" id="84650653"/>
<dbReference type="Pfam" id="PF10626">
    <property type="entry name" value="TraO"/>
    <property type="match status" value="1"/>
</dbReference>
<accession>A0A511NF71</accession>
<comment type="caution">
    <text evidence="1">The sequence shown here is derived from an EMBL/GenBank/DDBJ whole genome shotgun (WGS) entry which is preliminary data.</text>
</comment>
<dbReference type="RefSeq" id="WP_019976008.1">
    <property type="nucleotide sequence ID" value="NZ_BJXC01000006.1"/>
</dbReference>
<dbReference type="EMBL" id="BJXC01000006">
    <property type="protein sequence ID" value="GEM51445.1"/>
    <property type="molecule type" value="Genomic_DNA"/>
</dbReference>
<proteinExistence type="predicted"/>
<dbReference type="STRING" id="1218108.GCA_000382425_02532"/>
<protein>
    <submittedName>
        <fullName evidence="1">Conjugal transfer protein TraO</fullName>
    </submittedName>
</protein>
<dbReference type="InterPro" id="IPR018899">
    <property type="entry name" value="Conjug_transposon_Tra0"/>
</dbReference>
<organism evidence="1 2">
    <name type="scientific">Empedobacter brevis NBRC 14943 = ATCC 43319</name>
    <dbReference type="NCBI Taxonomy" id="1218108"/>
    <lineage>
        <taxon>Bacteria</taxon>
        <taxon>Pseudomonadati</taxon>
        <taxon>Bacteroidota</taxon>
        <taxon>Flavobacteriia</taxon>
        <taxon>Flavobacteriales</taxon>
        <taxon>Weeksellaceae</taxon>
        <taxon>Empedobacter</taxon>
    </lineage>
</organism>
<reference evidence="1 2" key="1">
    <citation type="submission" date="2019-07" db="EMBL/GenBank/DDBJ databases">
        <title>Whole genome shotgun sequence of Empedobacter brevis NBRC 14943.</title>
        <authorList>
            <person name="Hosoyama A."/>
            <person name="Uohara A."/>
            <person name="Ohji S."/>
            <person name="Ichikawa N."/>
        </authorList>
    </citation>
    <scope>NUCLEOTIDE SEQUENCE [LARGE SCALE GENOMIC DNA]</scope>
    <source>
        <strain evidence="1 2">NBRC 14943</strain>
    </source>
</reference>
<evidence type="ECO:0000313" key="1">
    <source>
        <dbReference type="EMBL" id="GEM51445.1"/>
    </source>
</evidence>
<keyword evidence="2" id="KW-1185">Reference proteome</keyword>
<dbReference type="Proteomes" id="UP000321245">
    <property type="component" value="Unassembled WGS sequence"/>
</dbReference>
<sequence length="187" mass="21318">MIKKYILKVFYLFIGLSSVNAQRMIPKKKGVEIGYSQLSNAKIGNDYAMNLGLIINGKNGNYQLWNFEYSHQYFTYNTTLIPHETYTIEGGNSFFLLGDNRRMISLNLALTAVVGYETINHGESKLNDGAIILNENNFIYGAGSRLTFETYFTDKFVFILKGQMKLVWGTDVEQLRPSVGIGMRFNF</sequence>